<comment type="caution">
    <text evidence="1">The sequence shown here is derived from an EMBL/GenBank/DDBJ whole genome shotgun (WGS) entry which is preliminary data.</text>
</comment>
<sequence length="109" mass="11873">MASVFGRMTESVLSLLGEDALLRGAVPCKVNIEHDVQLVGMDAERAQSRGDLVTNSDVITLAKRHNPKGGDSLKFTGTGPHAGRSFRLETMIEDNGYSRRYIVIETTVP</sequence>
<keyword evidence="2" id="KW-1185">Reference proteome</keyword>
<gene>
    <name evidence="1" type="ORF">DU506_17125</name>
</gene>
<organism evidence="1 2">
    <name type="scientific">Vreelandella rituensis</name>
    <dbReference type="NCBI Taxonomy" id="2282306"/>
    <lineage>
        <taxon>Bacteria</taxon>
        <taxon>Pseudomonadati</taxon>
        <taxon>Pseudomonadota</taxon>
        <taxon>Gammaproteobacteria</taxon>
        <taxon>Oceanospirillales</taxon>
        <taxon>Halomonadaceae</taxon>
        <taxon>Vreelandella</taxon>
    </lineage>
</organism>
<dbReference type="EMBL" id="QPIJ01000054">
    <property type="protein sequence ID" value="RCV87128.1"/>
    <property type="molecule type" value="Genomic_DNA"/>
</dbReference>
<accession>A0A368TR91</accession>
<dbReference type="RefSeq" id="WP_114488104.1">
    <property type="nucleotide sequence ID" value="NZ_QPIJ01000054.1"/>
</dbReference>
<proteinExistence type="predicted"/>
<reference evidence="1 2" key="1">
    <citation type="submission" date="2018-07" db="EMBL/GenBank/DDBJ databases">
        <title>Halomonas rutogse sp. nov., isolated from Lake TangqianCo on Tibetan Plateau.</title>
        <authorList>
            <person name="Lu H."/>
            <person name="Xing P."/>
            <person name="Wu Q."/>
        </authorList>
    </citation>
    <scope>NUCLEOTIDE SEQUENCE [LARGE SCALE GENOMIC DNA]</scope>
    <source>
        <strain evidence="1 2">TQ8S</strain>
    </source>
</reference>
<evidence type="ECO:0000313" key="1">
    <source>
        <dbReference type="EMBL" id="RCV87128.1"/>
    </source>
</evidence>
<name>A0A368TR91_9GAMM</name>
<dbReference type="AlphaFoldDB" id="A0A368TR91"/>
<dbReference type="Proteomes" id="UP000253204">
    <property type="component" value="Unassembled WGS sequence"/>
</dbReference>
<protein>
    <submittedName>
        <fullName evidence="1">Uncharacterized protein</fullName>
    </submittedName>
</protein>
<evidence type="ECO:0000313" key="2">
    <source>
        <dbReference type="Proteomes" id="UP000253204"/>
    </source>
</evidence>